<dbReference type="NCBIfam" id="TIGR01141">
    <property type="entry name" value="hisC"/>
    <property type="match status" value="1"/>
</dbReference>
<keyword evidence="8 11" id="KW-0663">Pyridoxal phosphate</keyword>
<evidence type="ECO:0000256" key="5">
    <source>
        <dbReference type="ARBA" id="ARBA00022576"/>
    </source>
</evidence>
<dbReference type="CDD" id="cd00609">
    <property type="entry name" value="AAT_like"/>
    <property type="match status" value="1"/>
</dbReference>
<dbReference type="GO" id="GO:0004400">
    <property type="term" value="F:histidinol-phosphate transaminase activity"/>
    <property type="evidence" value="ECO:0007669"/>
    <property type="project" value="UniProtKB-UniRule"/>
</dbReference>
<protein>
    <recommendedName>
        <fullName evidence="11">Histidinol-phosphate aminotransferase</fullName>
        <ecNumber evidence="11">2.6.1.9</ecNumber>
    </recommendedName>
    <alternativeName>
        <fullName evidence="11">Imidazole acetol-phosphate transaminase</fullName>
    </alternativeName>
</protein>
<evidence type="ECO:0000256" key="1">
    <source>
        <dbReference type="ARBA" id="ARBA00001933"/>
    </source>
</evidence>
<evidence type="ECO:0000313" key="13">
    <source>
        <dbReference type="EMBL" id="OGB89005.1"/>
    </source>
</evidence>
<dbReference type="EMBL" id="METM01000031">
    <property type="protein sequence ID" value="OGB89005.1"/>
    <property type="molecule type" value="Genomic_DNA"/>
</dbReference>
<evidence type="ECO:0000256" key="2">
    <source>
        <dbReference type="ARBA" id="ARBA00005011"/>
    </source>
</evidence>
<dbReference type="GO" id="GO:0000105">
    <property type="term" value="P:L-histidine biosynthetic process"/>
    <property type="evidence" value="ECO:0007669"/>
    <property type="project" value="UniProtKB-UniRule"/>
</dbReference>
<dbReference type="InterPro" id="IPR050106">
    <property type="entry name" value="HistidinolP_aminotransfase"/>
</dbReference>
<dbReference type="HAMAP" id="MF_01023">
    <property type="entry name" value="HisC_aminotrans_2"/>
    <property type="match status" value="1"/>
</dbReference>
<evidence type="ECO:0000256" key="9">
    <source>
        <dbReference type="ARBA" id="ARBA00023102"/>
    </source>
</evidence>
<keyword evidence="9 11" id="KW-0368">Histidine biosynthesis</keyword>
<accession>A0A1F4PZ79</accession>
<comment type="caution">
    <text evidence="13">The sequence shown here is derived from an EMBL/GenBank/DDBJ whole genome shotgun (WGS) entry which is preliminary data.</text>
</comment>
<proteinExistence type="inferred from homology"/>
<feature type="modified residue" description="N6-(pyridoxal phosphate)lysine" evidence="11">
    <location>
        <position position="217"/>
    </location>
</feature>
<comment type="pathway">
    <text evidence="2 11">Amino-acid biosynthesis; L-histidine biosynthesis; L-histidine from 5-phospho-alpha-D-ribose 1-diphosphate: step 7/9.</text>
</comment>
<keyword evidence="6 11" id="KW-0028">Amino-acid biosynthesis</keyword>
<reference evidence="13 14" key="1">
    <citation type="journal article" date="2016" name="Nat. Commun.">
        <title>Thousands of microbial genomes shed light on interconnected biogeochemical processes in an aquifer system.</title>
        <authorList>
            <person name="Anantharaman K."/>
            <person name="Brown C.T."/>
            <person name="Hug L.A."/>
            <person name="Sharon I."/>
            <person name="Castelle C.J."/>
            <person name="Probst A.J."/>
            <person name="Thomas B.C."/>
            <person name="Singh A."/>
            <person name="Wilkins M.J."/>
            <person name="Karaoz U."/>
            <person name="Brodie E.L."/>
            <person name="Williams K.H."/>
            <person name="Hubbard S.S."/>
            <person name="Banfield J.F."/>
        </authorList>
    </citation>
    <scope>NUCLEOTIDE SEQUENCE [LARGE SCALE GENOMIC DNA]</scope>
</reference>
<evidence type="ECO:0000256" key="6">
    <source>
        <dbReference type="ARBA" id="ARBA00022605"/>
    </source>
</evidence>
<evidence type="ECO:0000256" key="3">
    <source>
        <dbReference type="ARBA" id="ARBA00007970"/>
    </source>
</evidence>
<dbReference type="InterPro" id="IPR015421">
    <property type="entry name" value="PyrdxlP-dep_Trfase_major"/>
</dbReference>
<comment type="cofactor">
    <cofactor evidence="1 11">
        <name>pyridoxal 5'-phosphate</name>
        <dbReference type="ChEBI" id="CHEBI:597326"/>
    </cofactor>
</comment>
<dbReference type="EC" id="2.6.1.9" evidence="11"/>
<evidence type="ECO:0000259" key="12">
    <source>
        <dbReference type="Pfam" id="PF00155"/>
    </source>
</evidence>
<dbReference type="InterPro" id="IPR015422">
    <property type="entry name" value="PyrdxlP-dep_Trfase_small"/>
</dbReference>
<gene>
    <name evidence="11" type="primary">hisC</name>
    <name evidence="13" type="ORF">A2625_04690</name>
</gene>
<dbReference type="PANTHER" id="PTHR43643">
    <property type="entry name" value="HISTIDINOL-PHOSPHATE AMINOTRANSFERASE 2"/>
    <property type="match status" value="1"/>
</dbReference>
<feature type="domain" description="Aminotransferase class I/classII large" evidence="12">
    <location>
        <begin position="25"/>
        <end position="350"/>
    </location>
</feature>
<evidence type="ECO:0000256" key="10">
    <source>
        <dbReference type="ARBA" id="ARBA00047481"/>
    </source>
</evidence>
<dbReference type="SUPFAM" id="SSF53383">
    <property type="entry name" value="PLP-dependent transferases"/>
    <property type="match status" value="1"/>
</dbReference>
<sequence length="354" mass="39016">MDGLVREPVKNIPEYIPGKTPKEPGVVKLASNENPFGPSPKALEAIADEAKKLQIYPDQKSSLLREALAKKFGLADQNVICGNGSDDLLQIIGATYLNPGDEVIIAKNTFSVYELVSRIFDGKMVFVGLKDYSLDLEAIAAAITPKTKIVFLTNPNNPTGTIFTAAQFDALMKKVPENVLVVVDEAYAEFVESRDFPDAVKYIKAGRNVLVLRTLSKFYGLAGLRLGYALGPQELIAPMFKTKMPFNVNRLAQAGGLAALGDKEFLDKTYKNNAEGKQYLYAEFDKLKLEYKKTEANFIFIDLKKSADELFMTMMKKGVIVRPLSSFGLPQAIRISIGTRDQNEKLAAALKESI</sequence>
<evidence type="ECO:0000256" key="4">
    <source>
        <dbReference type="ARBA" id="ARBA00011738"/>
    </source>
</evidence>
<comment type="subunit">
    <text evidence="4 11">Homodimer.</text>
</comment>
<comment type="catalytic activity">
    <reaction evidence="10 11">
        <text>L-histidinol phosphate + 2-oxoglutarate = 3-(imidazol-4-yl)-2-oxopropyl phosphate + L-glutamate</text>
        <dbReference type="Rhea" id="RHEA:23744"/>
        <dbReference type="ChEBI" id="CHEBI:16810"/>
        <dbReference type="ChEBI" id="CHEBI:29985"/>
        <dbReference type="ChEBI" id="CHEBI:57766"/>
        <dbReference type="ChEBI" id="CHEBI:57980"/>
        <dbReference type="EC" id="2.6.1.9"/>
    </reaction>
</comment>
<dbReference type="Proteomes" id="UP000178724">
    <property type="component" value="Unassembled WGS sequence"/>
</dbReference>
<dbReference type="InterPro" id="IPR004839">
    <property type="entry name" value="Aminotransferase_I/II_large"/>
</dbReference>
<dbReference type="UniPathway" id="UPA00031">
    <property type="reaction ID" value="UER00012"/>
</dbReference>
<keyword evidence="7 11" id="KW-0808">Transferase</keyword>
<dbReference type="GO" id="GO:0030170">
    <property type="term" value="F:pyridoxal phosphate binding"/>
    <property type="evidence" value="ECO:0007669"/>
    <property type="project" value="InterPro"/>
</dbReference>
<name>A0A1F4PZ79_UNCSA</name>
<dbReference type="Pfam" id="PF00155">
    <property type="entry name" value="Aminotran_1_2"/>
    <property type="match status" value="1"/>
</dbReference>
<organism evidence="13 14">
    <name type="scientific">candidate division WOR-1 bacterium RIFCSPHIGHO2_01_FULL_53_15</name>
    <dbReference type="NCBI Taxonomy" id="1802564"/>
    <lineage>
        <taxon>Bacteria</taxon>
        <taxon>Bacillati</taxon>
        <taxon>Saganbacteria</taxon>
    </lineage>
</organism>
<evidence type="ECO:0000313" key="14">
    <source>
        <dbReference type="Proteomes" id="UP000178724"/>
    </source>
</evidence>
<dbReference type="Gene3D" id="3.90.1150.10">
    <property type="entry name" value="Aspartate Aminotransferase, domain 1"/>
    <property type="match status" value="1"/>
</dbReference>
<evidence type="ECO:0000256" key="8">
    <source>
        <dbReference type="ARBA" id="ARBA00022898"/>
    </source>
</evidence>
<comment type="similarity">
    <text evidence="3 11">Belongs to the class-II pyridoxal-phosphate-dependent aminotransferase family. Histidinol-phosphate aminotransferase subfamily.</text>
</comment>
<dbReference type="Gene3D" id="3.40.640.10">
    <property type="entry name" value="Type I PLP-dependent aspartate aminotransferase-like (Major domain)"/>
    <property type="match status" value="1"/>
</dbReference>
<dbReference type="AlphaFoldDB" id="A0A1F4PZ79"/>
<dbReference type="InterPro" id="IPR005861">
    <property type="entry name" value="HisP_aminotrans"/>
</dbReference>
<dbReference type="PANTHER" id="PTHR43643:SF6">
    <property type="entry name" value="HISTIDINOL-PHOSPHATE AMINOTRANSFERASE"/>
    <property type="match status" value="1"/>
</dbReference>
<evidence type="ECO:0000256" key="11">
    <source>
        <dbReference type="HAMAP-Rule" id="MF_01023"/>
    </source>
</evidence>
<evidence type="ECO:0000256" key="7">
    <source>
        <dbReference type="ARBA" id="ARBA00022679"/>
    </source>
</evidence>
<dbReference type="InterPro" id="IPR015424">
    <property type="entry name" value="PyrdxlP-dep_Trfase"/>
</dbReference>
<keyword evidence="5 11" id="KW-0032">Aminotransferase</keyword>